<comment type="caution">
    <text evidence="1">The sequence shown here is derived from an EMBL/GenBank/DDBJ whole genome shotgun (WGS) entry which is preliminary data.</text>
</comment>
<name>A0ABR3NEI2_9TELE</name>
<gene>
    <name evidence="1" type="ORF">QQF64_034967</name>
</gene>
<evidence type="ECO:0000313" key="2">
    <source>
        <dbReference type="Proteomes" id="UP001558613"/>
    </source>
</evidence>
<accession>A0ABR3NEI2</accession>
<proteinExistence type="predicted"/>
<dbReference type="EMBL" id="JAYMGO010000004">
    <property type="protein sequence ID" value="KAL1275344.1"/>
    <property type="molecule type" value="Genomic_DNA"/>
</dbReference>
<organism evidence="1 2">
    <name type="scientific">Cirrhinus molitorella</name>
    <name type="common">mud carp</name>
    <dbReference type="NCBI Taxonomy" id="172907"/>
    <lineage>
        <taxon>Eukaryota</taxon>
        <taxon>Metazoa</taxon>
        <taxon>Chordata</taxon>
        <taxon>Craniata</taxon>
        <taxon>Vertebrata</taxon>
        <taxon>Euteleostomi</taxon>
        <taxon>Actinopterygii</taxon>
        <taxon>Neopterygii</taxon>
        <taxon>Teleostei</taxon>
        <taxon>Ostariophysi</taxon>
        <taxon>Cypriniformes</taxon>
        <taxon>Cyprinidae</taxon>
        <taxon>Labeoninae</taxon>
        <taxon>Labeonini</taxon>
        <taxon>Cirrhinus</taxon>
    </lineage>
</organism>
<sequence length="77" mass="8483">MTQGLNINWPSTDLGTETGRDCCLCSFPNKHSHIPNSRSSPAGYRGTQERHSGKWTSIRLAKCLGCQLLPGQRRDGP</sequence>
<keyword evidence="2" id="KW-1185">Reference proteome</keyword>
<dbReference type="Proteomes" id="UP001558613">
    <property type="component" value="Unassembled WGS sequence"/>
</dbReference>
<protein>
    <submittedName>
        <fullName evidence="1">Uncharacterized protein</fullName>
    </submittedName>
</protein>
<reference evidence="1 2" key="1">
    <citation type="submission" date="2023-09" db="EMBL/GenBank/DDBJ databases">
        <authorList>
            <person name="Wang M."/>
        </authorList>
    </citation>
    <scope>NUCLEOTIDE SEQUENCE [LARGE SCALE GENOMIC DNA]</scope>
    <source>
        <strain evidence="1">GT-2023</strain>
        <tissue evidence="1">Liver</tissue>
    </source>
</reference>
<evidence type="ECO:0000313" key="1">
    <source>
        <dbReference type="EMBL" id="KAL1275344.1"/>
    </source>
</evidence>